<dbReference type="InterPro" id="IPR007815">
    <property type="entry name" value="Emycin_Estase"/>
</dbReference>
<protein>
    <submittedName>
        <fullName evidence="1">Erythromycin esterase family protein</fullName>
    </submittedName>
</protein>
<dbReference type="Gene3D" id="3.40.1660.10">
    <property type="entry name" value="EreA-like (biosynthetic domain)"/>
    <property type="match status" value="2"/>
</dbReference>
<dbReference type="EMBL" id="JAAGWD010000004">
    <property type="protein sequence ID" value="NEM97982.1"/>
    <property type="molecule type" value="Genomic_DNA"/>
</dbReference>
<dbReference type="Pfam" id="PF05139">
    <property type="entry name" value="Erythro_esteras"/>
    <property type="match status" value="1"/>
</dbReference>
<dbReference type="GO" id="GO:0046677">
    <property type="term" value="P:response to antibiotic"/>
    <property type="evidence" value="ECO:0007669"/>
    <property type="project" value="InterPro"/>
</dbReference>
<keyword evidence="2" id="KW-1185">Reference proteome</keyword>
<dbReference type="CDD" id="cd14728">
    <property type="entry name" value="Ere-like"/>
    <property type="match status" value="1"/>
</dbReference>
<dbReference type="PANTHER" id="PTHR31299">
    <property type="entry name" value="ESTERASE, PUTATIVE (AFU_ORTHOLOGUE AFUA_1G05850)-RELATED"/>
    <property type="match status" value="1"/>
</dbReference>
<evidence type="ECO:0000313" key="2">
    <source>
        <dbReference type="Proteomes" id="UP000474777"/>
    </source>
</evidence>
<name>A0A6B3LM27_9BACT</name>
<dbReference type="RefSeq" id="WP_163914845.1">
    <property type="nucleotide sequence ID" value="NZ_JAAGWD010000004.1"/>
</dbReference>
<dbReference type="PANTHER" id="PTHR31299:SF0">
    <property type="entry name" value="ESTERASE, PUTATIVE (AFU_ORTHOLOGUE AFUA_1G05850)-RELATED"/>
    <property type="match status" value="1"/>
</dbReference>
<dbReference type="SUPFAM" id="SSF159501">
    <property type="entry name" value="EreA/ChaN-like"/>
    <property type="match status" value="1"/>
</dbReference>
<dbReference type="AlphaFoldDB" id="A0A6B3LM27"/>
<proteinExistence type="predicted"/>
<dbReference type="InterPro" id="IPR052036">
    <property type="entry name" value="Hydrolase/PRTase-associated"/>
</dbReference>
<organism evidence="1 2">
    <name type="scientific">Pontibacter burrus</name>
    <dbReference type="NCBI Taxonomy" id="2704466"/>
    <lineage>
        <taxon>Bacteria</taxon>
        <taxon>Pseudomonadati</taxon>
        <taxon>Bacteroidota</taxon>
        <taxon>Cytophagia</taxon>
        <taxon>Cytophagales</taxon>
        <taxon>Hymenobacteraceae</taxon>
        <taxon>Pontibacter</taxon>
    </lineage>
</organism>
<evidence type="ECO:0000313" key="1">
    <source>
        <dbReference type="EMBL" id="NEM97982.1"/>
    </source>
</evidence>
<comment type="caution">
    <text evidence="1">The sequence shown here is derived from an EMBL/GenBank/DDBJ whole genome shotgun (WGS) entry which is preliminary data.</text>
</comment>
<dbReference type="Proteomes" id="UP000474777">
    <property type="component" value="Unassembled WGS sequence"/>
</dbReference>
<sequence>MKEKRISKSTFTLVVFLLAIVSWPTYGQKEGKTAKANKEWVAYAQKATIPILSRESDDFTDLMFLKEQIGSKRIVWLGENAHDINDNNLLKFRLIRFLHQEMGFRVVAFEGGVSNCGLANINKDSLNGMRLLVHSVMGYWRVKNNCQLFDYLKGSTMEFAGFDPNNNALYLPREYYHQMFPANSSLADMYYEADSLHTHYALERSQYFHSGKNDKKTEEVLNQRQKELLIQYDAVLSEINGKFRQNGITEGQQRIYQKAIASRQLVLRKPNALTKDAEKFHVTNAERDDIMAKNLEFIADSLYPDQKIIVWAHNGHISKRGYHSHDAVSMGSFLSPVHKSQSFVIGFYTSTENLKSKTFDNSLEAIYSLTDHKTGYLPIEKQIPVTSQNEWLYKTIRNAYALKPMPLAELYDGIIFMNGVEKSKLIPFNKEFRCE</sequence>
<accession>A0A6B3LM27</accession>
<gene>
    <name evidence="1" type="ORF">GXP69_09775</name>
</gene>
<reference evidence="1 2" key="1">
    <citation type="submission" date="2020-02" db="EMBL/GenBank/DDBJ databases">
        <authorList>
            <person name="Kim M.K."/>
        </authorList>
    </citation>
    <scope>NUCLEOTIDE SEQUENCE [LARGE SCALE GENOMIC DNA]</scope>
    <source>
        <strain evidence="1 2">BT327</strain>
    </source>
</reference>